<evidence type="ECO:0000256" key="3">
    <source>
        <dbReference type="ARBA" id="ARBA00022643"/>
    </source>
</evidence>
<evidence type="ECO:0000256" key="6">
    <source>
        <dbReference type="HAMAP-Rule" id="MF_01629"/>
    </source>
</evidence>
<feature type="binding site" evidence="6 8">
    <location>
        <position position="87"/>
    </location>
    <ligand>
        <name>FMN</name>
        <dbReference type="ChEBI" id="CHEBI:58210"/>
    </ligand>
</feature>
<dbReference type="InterPro" id="IPR019576">
    <property type="entry name" value="Pyridoxamine_oxidase_dimer_C"/>
</dbReference>
<comment type="catalytic activity">
    <reaction evidence="6">
        <text>pyridoxamine 5'-phosphate + O2 + H2O = pyridoxal 5'-phosphate + H2O2 + NH4(+)</text>
        <dbReference type="Rhea" id="RHEA:15817"/>
        <dbReference type="ChEBI" id="CHEBI:15377"/>
        <dbReference type="ChEBI" id="CHEBI:15379"/>
        <dbReference type="ChEBI" id="CHEBI:16240"/>
        <dbReference type="ChEBI" id="CHEBI:28938"/>
        <dbReference type="ChEBI" id="CHEBI:58451"/>
        <dbReference type="ChEBI" id="CHEBI:597326"/>
        <dbReference type="EC" id="1.4.3.5"/>
    </reaction>
</comment>
<dbReference type="EMBL" id="FOGG01000005">
    <property type="protein sequence ID" value="SER17476.1"/>
    <property type="molecule type" value="Genomic_DNA"/>
</dbReference>
<dbReference type="InterPro" id="IPR019740">
    <property type="entry name" value="Pyridox_Oxase_CS"/>
</dbReference>
<dbReference type="Gene3D" id="2.30.110.10">
    <property type="entry name" value="Electron Transport, Fmn-binding Protein, Chain A"/>
    <property type="match status" value="1"/>
</dbReference>
<comment type="similarity">
    <text evidence="1 6">Belongs to the pyridoxamine 5'-phosphate oxidase family.</text>
</comment>
<feature type="binding site" evidence="6 7">
    <location>
        <position position="70"/>
    </location>
    <ligand>
        <name>substrate</name>
    </ligand>
</feature>
<evidence type="ECO:0000259" key="9">
    <source>
        <dbReference type="Pfam" id="PF01243"/>
    </source>
</evidence>
<keyword evidence="5 6" id="KW-0664">Pyridoxine biosynthesis</keyword>
<feature type="binding site" evidence="6 8">
    <location>
        <position position="189"/>
    </location>
    <ligand>
        <name>FMN</name>
        <dbReference type="ChEBI" id="CHEBI:58210"/>
    </ligand>
</feature>
<feature type="binding site" evidence="6 7">
    <location>
        <position position="135"/>
    </location>
    <ligand>
        <name>substrate</name>
    </ligand>
</feature>
<dbReference type="STRING" id="390241.SAMN04488023_10556"/>
<comment type="pathway">
    <text evidence="6">Cofactor metabolism; pyridoxal 5'-phosphate salvage; pyridoxal 5'-phosphate from pyridoxamine 5'-phosphate: step 1/1.</text>
</comment>
<dbReference type="NCBIfam" id="TIGR00558">
    <property type="entry name" value="pdxH"/>
    <property type="match status" value="1"/>
</dbReference>
<dbReference type="GO" id="GO:0004733">
    <property type="term" value="F:pyridoxamine phosphate oxidase activity"/>
    <property type="evidence" value="ECO:0007669"/>
    <property type="project" value="UniProtKB-UniRule"/>
</dbReference>
<dbReference type="Pfam" id="PF10590">
    <property type="entry name" value="PNP_phzG_C"/>
    <property type="match status" value="1"/>
</dbReference>
<dbReference type="PANTHER" id="PTHR10851:SF0">
    <property type="entry name" value="PYRIDOXINE-5'-PHOSPHATE OXIDASE"/>
    <property type="match status" value="1"/>
</dbReference>
<dbReference type="InterPro" id="IPR000659">
    <property type="entry name" value="Pyridox_Oxase"/>
</dbReference>
<sequence length="216" mass="24949">MQVTNEFLQNLRQDYKSATLDESDVDNNPIVQFKTWFENAVSAQVYEPNVMTLATVDKSGRPDARIVLLKGVDEDGFRFFTNYLSAKGKELKRNPYACLVFFWPDLERQVRIEGSVEKLDKETSENYFNTRPVSSQIGAIASPQSQVIPNRQFLEEKFEALKLSSAEKSIAKPAHWGGYIVKPTRIEFWQGRRSRLHDRINFELIKGEWVKTRLAP</sequence>
<keyword evidence="3 6" id="KW-0288">FMN</keyword>
<keyword evidence="12" id="KW-1185">Reference proteome</keyword>
<dbReference type="Pfam" id="PF01243">
    <property type="entry name" value="PNPOx_N"/>
    <property type="match status" value="1"/>
</dbReference>
<protein>
    <recommendedName>
        <fullName evidence="6">Pyridoxine/pyridoxamine 5'-phosphate oxidase</fullName>
        <ecNumber evidence="6">1.4.3.5</ecNumber>
    </recommendedName>
    <alternativeName>
        <fullName evidence="6">PNP/PMP oxidase</fullName>
        <shortName evidence="6">PNPOx</shortName>
    </alternativeName>
    <alternativeName>
        <fullName evidence="6">Pyridoxal 5'-phosphate synthase</fullName>
    </alternativeName>
</protein>
<dbReference type="HAMAP" id="MF_01629">
    <property type="entry name" value="PdxH"/>
    <property type="match status" value="1"/>
</dbReference>
<dbReference type="EC" id="1.4.3.5" evidence="6"/>
<evidence type="ECO:0000256" key="1">
    <source>
        <dbReference type="ARBA" id="ARBA00007301"/>
    </source>
</evidence>
<evidence type="ECO:0000259" key="10">
    <source>
        <dbReference type="Pfam" id="PF10590"/>
    </source>
</evidence>
<name>A0A1H9M1B1_9SPHI</name>
<feature type="binding site" evidence="6 8">
    <location>
        <begin position="144"/>
        <end position="145"/>
    </location>
    <ligand>
        <name>FMN</name>
        <dbReference type="ChEBI" id="CHEBI:58210"/>
    </ligand>
</feature>
<feature type="binding site" evidence="6 8">
    <location>
        <begin position="80"/>
        <end position="81"/>
    </location>
    <ligand>
        <name>FMN</name>
        <dbReference type="ChEBI" id="CHEBI:58210"/>
    </ligand>
</feature>
<dbReference type="AlphaFoldDB" id="A0A1H9M1B1"/>
<proteinExistence type="inferred from homology"/>
<keyword evidence="2 6" id="KW-0285">Flavoprotein</keyword>
<feature type="binding site" evidence="6 8">
    <location>
        <position position="199"/>
    </location>
    <ligand>
        <name>FMN</name>
        <dbReference type="ChEBI" id="CHEBI:58210"/>
    </ligand>
</feature>
<feature type="domain" description="Pyridoxamine 5'-phosphate oxidase N-terminal" evidence="9">
    <location>
        <begin position="39"/>
        <end position="162"/>
    </location>
</feature>
<feature type="binding site" evidence="6 7">
    <location>
        <position position="127"/>
    </location>
    <ligand>
        <name>substrate</name>
    </ligand>
</feature>
<comment type="caution">
    <text evidence="6">Lacks conserved residue(s) required for the propagation of feature annotation.</text>
</comment>
<comment type="catalytic activity">
    <reaction evidence="6">
        <text>pyridoxine 5'-phosphate + O2 = pyridoxal 5'-phosphate + H2O2</text>
        <dbReference type="Rhea" id="RHEA:15149"/>
        <dbReference type="ChEBI" id="CHEBI:15379"/>
        <dbReference type="ChEBI" id="CHEBI:16240"/>
        <dbReference type="ChEBI" id="CHEBI:58589"/>
        <dbReference type="ChEBI" id="CHEBI:597326"/>
        <dbReference type="EC" id="1.4.3.5"/>
    </reaction>
</comment>
<gene>
    <name evidence="6" type="primary">pdxH</name>
    <name evidence="11" type="ORF">SAMN04488023_10556</name>
</gene>
<dbReference type="PANTHER" id="PTHR10851">
    <property type="entry name" value="PYRIDOXINE-5-PHOSPHATE OXIDASE"/>
    <property type="match status" value="1"/>
</dbReference>
<dbReference type="RefSeq" id="WP_090882243.1">
    <property type="nucleotide sequence ID" value="NZ_FOGG01000005.1"/>
</dbReference>
<organism evidence="11 12">
    <name type="scientific">Pedobacter rhizosphaerae</name>
    <dbReference type="NCBI Taxonomy" id="390241"/>
    <lineage>
        <taxon>Bacteria</taxon>
        <taxon>Pseudomonadati</taxon>
        <taxon>Bacteroidota</taxon>
        <taxon>Sphingobacteriia</taxon>
        <taxon>Sphingobacteriales</taxon>
        <taxon>Sphingobacteriaceae</taxon>
        <taxon>Pedobacter</taxon>
    </lineage>
</organism>
<comment type="cofactor">
    <cofactor evidence="6 8">
        <name>FMN</name>
        <dbReference type="ChEBI" id="CHEBI:58210"/>
    </cofactor>
    <text evidence="6 8">Binds 1 FMN per subunit.</text>
</comment>
<dbReference type="FunFam" id="2.30.110.10:FF:000014">
    <property type="entry name" value="Pyridoxine/pyridoxamine 5'-phosphate oxidase"/>
    <property type="match status" value="1"/>
</dbReference>
<dbReference type="InterPro" id="IPR012349">
    <property type="entry name" value="Split_barrel_FMN-bd"/>
</dbReference>
<dbReference type="GO" id="GO:0008615">
    <property type="term" value="P:pyridoxine biosynthetic process"/>
    <property type="evidence" value="ECO:0007669"/>
    <property type="project" value="UniProtKB-UniRule"/>
</dbReference>
<feature type="binding site" evidence="6 8">
    <location>
        <position position="109"/>
    </location>
    <ligand>
        <name>FMN</name>
        <dbReference type="ChEBI" id="CHEBI:58210"/>
    </ligand>
</feature>
<dbReference type="PROSITE" id="PS01064">
    <property type="entry name" value="PYRIDOX_OXIDASE"/>
    <property type="match status" value="1"/>
</dbReference>
<evidence type="ECO:0000256" key="2">
    <source>
        <dbReference type="ARBA" id="ARBA00022630"/>
    </source>
</evidence>
<feature type="domain" description="Pyridoxine 5'-phosphate oxidase dimerisation C-terminal" evidence="10">
    <location>
        <begin position="176"/>
        <end position="216"/>
    </location>
</feature>
<dbReference type="NCBIfam" id="NF004231">
    <property type="entry name" value="PRK05679.1"/>
    <property type="match status" value="1"/>
</dbReference>
<dbReference type="SUPFAM" id="SSF50475">
    <property type="entry name" value="FMN-binding split barrel"/>
    <property type="match status" value="1"/>
</dbReference>
<dbReference type="GO" id="GO:0010181">
    <property type="term" value="F:FMN binding"/>
    <property type="evidence" value="ECO:0007669"/>
    <property type="project" value="UniProtKB-UniRule"/>
</dbReference>
<evidence type="ECO:0000256" key="5">
    <source>
        <dbReference type="ARBA" id="ARBA00023096"/>
    </source>
</evidence>
<feature type="binding site" evidence="7">
    <location>
        <begin position="12"/>
        <end position="15"/>
    </location>
    <ligand>
        <name>substrate</name>
    </ligand>
</feature>
<evidence type="ECO:0000256" key="7">
    <source>
        <dbReference type="PIRSR" id="PIRSR000190-1"/>
    </source>
</evidence>
<feature type="binding site" evidence="6 8">
    <location>
        <begin position="65"/>
        <end position="70"/>
    </location>
    <ligand>
        <name>FMN</name>
        <dbReference type="ChEBI" id="CHEBI:58210"/>
    </ligand>
</feature>
<evidence type="ECO:0000313" key="12">
    <source>
        <dbReference type="Proteomes" id="UP000199572"/>
    </source>
</evidence>
<comment type="pathway">
    <text evidence="6">Cofactor metabolism; pyridoxal 5'-phosphate salvage; pyridoxal 5'-phosphate from pyridoxine 5'-phosphate: step 1/1.</text>
</comment>
<evidence type="ECO:0000256" key="8">
    <source>
        <dbReference type="PIRSR" id="PIRSR000190-2"/>
    </source>
</evidence>
<evidence type="ECO:0000256" key="4">
    <source>
        <dbReference type="ARBA" id="ARBA00023002"/>
    </source>
</evidence>
<dbReference type="UniPathway" id="UPA01068">
    <property type="reaction ID" value="UER00304"/>
</dbReference>
<dbReference type="InterPro" id="IPR011576">
    <property type="entry name" value="Pyridox_Oxase_N"/>
</dbReference>
<feature type="binding site" evidence="6 7">
    <location>
        <begin position="195"/>
        <end position="197"/>
    </location>
    <ligand>
        <name>substrate</name>
    </ligand>
</feature>
<comment type="subunit">
    <text evidence="6">Homodimer.</text>
</comment>
<dbReference type="PIRSF" id="PIRSF000190">
    <property type="entry name" value="Pyd_amn-ph_oxd"/>
    <property type="match status" value="1"/>
</dbReference>
<keyword evidence="4 6" id="KW-0560">Oxidoreductase</keyword>
<accession>A0A1H9M1B1</accession>
<dbReference type="Proteomes" id="UP000199572">
    <property type="component" value="Unassembled WGS sequence"/>
</dbReference>
<comment type="function">
    <text evidence="6">Catalyzes the oxidation of either pyridoxine 5'-phosphate (PNP) or pyridoxamine 5'-phosphate (PMP) into pyridoxal 5'-phosphate (PLP).</text>
</comment>
<evidence type="ECO:0000313" key="11">
    <source>
        <dbReference type="EMBL" id="SER17476.1"/>
    </source>
</evidence>
<feature type="binding site" evidence="6 7">
    <location>
        <position position="131"/>
    </location>
    <ligand>
        <name>substrate</name>
    </ligand>
</feature>
<dbReference type="OrthoDB" id="9780392at2"/>
<reference evidence="11 12" key="1">
    <citation type="submission" date="2016-10" db="EMBL/GenBank/DDBJ databases">
        <authorList>
            <person name="de Groot N.N."/>
        </authorList>
    </citation>
    <scope>NUCLEOTIDE SEQUENCE [LARGE SCALE GENOMIC DNA]</scope>
    <source>
        <strain evidence="11 12">DSM 18610</strain>
    </source>
</reference>